<evidence type="ECO:0000313" key="2">
    <source>
        <dbReference type="Proteomes" id="UP000183223"/>
    </source>
</evidence>
<keyword evidence="2" id="KW-1185">Reference proteome</keyword>
<accession>A0A1G5PPV0</accession>
<dbReference type="AlphaFoldDB" id="A0A1G5PPV0"/>
<protein>
    <submittedName>
        <fullName evidence="1">Uncharacterized protein</fullName>
    </submittedName>
</protein>
<sequence length="43" mass="5043">MTEYEEKGVVIKTTLSESSADNFTEKDRYLLLTICKDVYIFTF</sequence>
<name>A0A1G5PPV0_PHOLU</name>
<dbReference type="EMBL" id="FMWJ01000001">
    <property type="protein sequence ID" value="SCZ51448.1"/>
    <property type="molecule type" value="Genomic_DNA"/>
</dbReference>
<organism evidence="1 2">
    <name type="scientific">Photorhabdus luminescens</name>
    <name type="common">Xenorhabdus luminescens</name>
    <dbReference type="NCBI Taxonomy" id="29488"/>
    <lineage>
        <taxon>Bacteria</taxon>
        <taxon>Pseudomonadati</taxon>
        <taxon>Pseudomonadota</taxon>
        <taxon>Gammaproteobacteria</taxon>
        <taxon>Enterobacterales</taxon>
        <taxon>Morganellaceae</taxon>
        <taxon>Photorhabdus</taxon>
    </lineage>
</organism>
<evidence type="ECO:0000313" key="1">
    <source>
        <dbReference type="EMBL" id="SCZ51448.1"/>
    </source>
</evidence>
<proteinExistence type="predicted"/>
<gene>
    <name evidence="1" type="ORF">SAMN02982990_00123</name>
</gene>
<dbReference type="Proteomes" id="UP000183223">
    <property type="component" value="Unassembled WGS sequence"/>
</dbReference>
<reference evidence="2" key="1">
    <citation type="submission" date="2016-10" db="EMBL/GenBank/DDBJ databases">
        <authorList>
            <person name="Varghese N."/>
            <person name="Submissions S."/>
        </authorList>
    </citation>
    <scope>NUCLEOTIDE SEQUENCE [LARGE SCALE GENOMIC DNA]</scope>
    <source>
        <strain evidence="2">ATCC 29999</strain>
    </source>
</reference>